<organism evidence="2 3">
    <name type="scientific">Croceibacterium salegens</name>
    <dbReference type="NCBI Taxonomy" id="1737568"/>
    <lineage>
        <taxon>Bacteria</taxon>
        <taxon>Pseudomonadati</taxon>
        <taxon>Pseudomonadota</taxon>
        <taxon>Alphaproteobacteria</taxon>
        <taxon>Sphingomonadales</taxon>
        <taxon>Erythrobacteraceae</taxon>
        <taxon>Croceibacterium</taxon>
    </lineage>
</organism>
<reference evidence="2 3" key="1">
    <citation type="submission" date="2019-12" db="EMBL/GenBank/DDBJ databases">
        <title>Genomic-based taxomic classification of the family Erythrobacteraceae.</title>
        <authorList>
            <person name="Xu L."/>
        </authorList>
    </citation>
    <scope>NUCLEOTIDE SEQUENCE [LARGE SCALE GENOMIC DNA]</scope>
    <source>
        <strain evidence="2 3">MCCC 1K01500</strain>
    </source>
</reference>
<dbReference type="OrthoDB" id="5348860at2"/>
<dbReference type="Proteomes" id="UP000433652">
    <property type="component" value="Unassembled WGS sequence"/>
</dbReference>
<dbReference type="EMBL" id="WTYM01000033">
    <property type="protein sequence ID" value="MXO59359.1"/>
    <property type="molecule type" value="Genomic_DNA"/>
</dbReference>
<accession>A0A6I4SVH8</accession>
<comment type="caution">
    <text evidence="2">The sequence shown here is derived from an EMBL/GenBank/DDBJ whole genome shotgun (WGS) entry which is preliminary data.</text>
</comment>
<name>A0A6I4SVH8_9SPHN</name>
<dbReference type="SUPFAM" id="SSF69318">
    <property type="entry name" value="Integrin alpha N-terminal domain"/>
    <property type="match status" value="1"/>
</dbReference>
<evidence type="ECO:0000313" key="3">
    <source>
        <dbReference type="Proteomes" id="UP000433652"/>
    </source>
</evidence>
<dbReference type="PROSITE" id="PS51257">
    <property type="entry name" value="PROKAR_LIPOPROTEIN"/>
    <property type="match status" value="1"/>
</dbReference>
<feature type="region of interest" description="Disordered" evidence="1">
    <location>
        <begin position="21"/>
        <end position="44"/>
    </location>
</feature>
<evidence type="ECO:0008006" key="4">
    <source>
        <dbReference type="Google" id="ProtNLM"/>
    </source>
</evidence>
<evidence type="ECO:0000256" key="1">
    <source>
        <dbReference type="SAM" id="MobiDB-lite"/>
    </source>
</evidence>
<protein>
    <recommendedName>
        <fullName evidence="4">Lipoprotein</fullName>
    </recommendedName>
</protein>
<proteinExistence type="predicted"/>
<keyword evidence="3" id="KW-1185">Reference proteome</keyword>
<dbReference type="AlphaFoldDB" id="A0A6I4SVH8"/>
<gene>
    <name evidence="2" type="ORF">GRI89_07370</name>
</gene>
<sequence length="188" mass="19847">MRYLIATMAALALGACGSKPDDDPMTPASQSTGVAVPDGTPTGTVPHDGVLEAWLKSTYGEYGRVGYRSSEFDLDGDGKPELLIYVGGPGTCGSGGCSLVVLKREGDRFTPITETSVTRLPLGVMNTSSNGWRDLWVSIAGGGELGGRRALKFDGKGYPTNPTVPPAEEIRILDTQVLIEDGDLIWLD</sequence>
<evidence type="ECO:0000313" key="2">
    <source>
        <dbReference type="EMBL" id="MXO59359.1"/>
    </source>
</evidence>
<dbReference type="RefSeq" id="WP_159793675.1">
    <property type="nucleotide sequence ID" value="NZ_WTYM01000033.1"/>
</dbReference>
<dbReference type="InterPro" id="IPR028994">
    <property type="entry name" value="Integrin_alpha_N"/>
</dbReference>